<proteinExistence type="predicted"/>
<sequence>SSLEAFTQMQFDTALRPNLLSGVINLRWGRRGTDFFDRFEDFLPADEDYDTELNFSSAVFATGSIGEWSFTGAFNSDRSLNEDCNCDNRLFRTYQGSEQNYPVYGDSSTVEVVAPSIDQFYLRLERSTKITGAKPDYAMWGDYNTDEFATASQQFTATTRQLHGFKANYNLGNLQISAFYGNNIEGFQRDTIVPDGTSGFYFLSRRLLLAGSEDVFIELEELDNPGTVVWRERLRRGPDYEIDYDRGTLLFRDPVLRTDLDQEGRILVRRIVATYQFEDEGGDTNIYAGRVRYHFSREVNRQSWIGATYLQEDRGTRNFELYGADAFISLGENGHLIAEYAHSRNDSEVLGEVNGSAYRLQAEGEIAKAISGRAYFSSTDTGFANNATVSFVPGQTRYGVDLRARLSETTKLRLQFDRQENEGLAPQVFTSFGDLFEPRTDPIPGNRVDNSLTTISAGVTQNIGKSTLDLDWIYRDRDDRIGSLNSTSNQLRSRLSVPLTRTLTLRAQNELTLSDQTDAVNSDRTILGLDWEIHPGITLSVAQQWFTRGQFEGQSITSLGINGDYKLGSDTTLTGRYMVLGGTNEITSQGAIGIKQGWTIAPGLKLDFAYEHVFGNFFERSGAGERFRQPFAFGQGASALSFASGDSYSVGISYTDNPDFKANARFEHRSSSRGSNTVISASATGKISPALTALLSYNQASSSNQRLRDLGDTARLRLGLAYRDPNDDRFNALLRYEYRKNPATIPDTLLLGSGTGSREHVFAAEAIYAPNWRWEFYGKYAFRHSKSFLASDLIETSAIHLGQIRAIYRLGYNFDLVGEVRWINQPSANYNEIGFLVELGYYLTPDLRLYAGYSLGDIDDPDFSGSRSADGPYLGISVKLNDLFNSFGQPTAPPQQQESLVQPVAQE</sequence>
<comment type="caution">
    <text evidence="1">The sequence shown here is derived from an EMBL/GenBank/DDBJ whole genome shotgun (WGS) entry which is preliminary data.</text>
</comment>
<feature type="non-terminal residue" evidence="1">
    <location>
        <position position="1"/>
    </location>
</feature>
<dbReference type="SUPFAM" id="SSF56935">
    <property type="entry name" value="Porins"/>
    <property type="match status" value="1"/>
</dbReference>
<gene>
    <name evidence="1" type="ORF">F6J89_29765</name>
</gene>
<keyword evidence="1" id="KW-0675">Receptor</keyword>
<dbReference type="AlphaFoldDB" id="A0A6B3NJ80"/>
<accession>A0A6B3NJ80</accession>
<name>A0A6B3NJ80_9CYAN</name>
<protein>
    <submittedName>
        <fullName evidence="1">TonB-dependent receptor</fullName>
    </submittedName>
</protein>
<reference evidence="1" key="1">
    <citation type="submission" date="2019-11" db="EMBL/GenBank/DDBJ databases">
        <title>Genomic insights into an expanded diversity of filamentous marine cyanobacteria reveals the extraordinary biosynthetic potential of Moorea and Okeania.</title>
        <authorList>
            <person name="Ferreira Leao T."/>
            <person name="Wang M."/>
            <person name="Moss N."/>
            <person name="Da Silva R."/>
            <person name="Sanders J."/>
            <person name="Nurk S."/>
            <person name="Gurevich A."/>
            <person name="Humphrey G."/>
            <person name="Reher R."/>
            <person name="Zhu Q."/>
            <person name="Belda-Ferre P."/>
            <person name="Glukhov E."/>
            <person name="Rex R."/>
            <person name="Dorrestein P.C."/>
            <person name="Knight R."/>
            <person name="Pevzner P."/>
            <person name="Gerwick W.H."/>
            <person name="Gerwick L."/>
        </authorList>
    </citation>
    <scope>NUCLEOTIDE SEQUENCE</scope>
    <source>
        <strain evidence="1">SIO1C4</strain>
    </source>
</reference>
<organism evidence="1">
    <name type="scientific">Symploca sp. SIO1C4</name>
    <dbReference type="NCBI Taxonomy" id="2607765"/>
    <lineage>
        <taxon>Bacteria</taxon>
        <taxon>Bacillati</taxon>
        <taxon>Cyanobacteriota</taxon>
        <taxon>Cyanophyceae</taxon>
        <taxon>Coleofasciculales</taxon>
        <taxon>Coleofasciculaceae</taxon>
        <taxon>Symploca</taxon>
    </lineage>
</organism>
<evidence type="ECO:0000313" key="1">
    <source>
        <dbReference type="EMBL" id="NER31687.1"/>
    </source>
</evidence>
<dbReference type="EMBL" id="JAAHFQ010000902">
    <property type="protein sequence ID" value="NER31687.1"/>
    <property type="molecule type" value="Genomic_DNA"/>
</dbReference>